<dbReference type="Gene3D" id="3.90.190.10">
    <property type="entry name" value="Protein tyrosine phosphatase superfamily"/>
    <property type="match status" value="1"/>
</dbReference>
<dbReference type="PANTHER" id="PTHR31126">
    <property type="entry name" value="TYROSINE-PROTEIN PHOSPHATASE"/>
    <property type="match status" value="1"/>
</dbReference>
<gene>
    <name evidence="3" type="primary">iphP_3</name>
    <name evidence="3" type="ORF">BG845_04993</name>
</gene>
<reference evidence="3 4" key="1">
    <citation type="submission" date="2016-09" db="EMBL/GenBank/DDBJ databases">
        <title>Pseudonocardia autotrophica DSM535, a candidate organism with high potential of specific P450 cytochromes.</title>
        <authorList>
            <person name="Grumaz C."/>
            <person name="Vainshtein Y."/>
            <person name="Kirstahler P."/>
            <person name="Sohn K."/>
        </authorList>
    </citation>
    <scope>NUCLEOTIDE SEQUENCE [LARGE SCALE GENOMIC DNA]</scope>
    <source>
        <strain evidence="3 4">DSM 535</strain>
    </source>
</reference>
<dbReference type="PROSITE" id="PS00383">
    <property type="entry name" value="TYR_PHOSPHATASE_1"/>
    <property type="match status" value="1"/>
</dbReference>
<comment type="caution">
    <text evidence="3">The sequence shown here is derived from an EMBL/GenBank/DDBJ whole genome shotgun (WGS) entry which is preliminary data.</text>
</comment>
<dbReference type="InterPro" id="IPR000387">
    <property type="entry name" value="Tyr_Pase_dom"/>
</dbReference>
<dbReference type="Proteomes" id="UP000194360">
    <property type="component" value="Unassembled WGS sequence"/>
</dbReference>
<evidence type="ECO:0000259" key="2">
    <source>
        <dbReference type="PROSITE" id="PS50056"/>
    </source>
</evidence>
<dbReference type="AlphaFoldDB" id="A0A1Y2MPE1"/>
<dbReference type="InterPro" id="IPR026893">
    <property type="entry name" value="Tyr/Ser_Pase_IphP-type"/>
</dbReference>
<name>A0A1Y2MPE1_PSEAH</name>
<dbReference type="InterPro" id="IPR029021">
    <property type="entry name" value="Prot-tyrosine_phosphatase-like"/>
</dbReference>
<keyword evidence="3" id="KW-0378">Hydrolase</keyword>
<accession>A0A1Y2MPE1</accession>
<dbReference type="SUPFAM" id="SSF52799">
    <property type="entry name" value="(Phosphotyrosine protein) phosphatases II"/>
    <property type="match status" value="1"/>
</dbReference>
<protein>
    <submittedName>
        <fullName evidence="3">Tyrosine-protein phosphatase</fullName>
        <ecNumber evidence="3">3.1.3.48</ecNumber>
    </submittedName>
</protein>
<evidence type="ECO:0000313" key="4">
    <source>
        <dbReference type="Proteomes" id="UP000194360"/>
    </source>
</evidence>
<dbReference type="Pfam" id="PF13350">
    <property type="entry name" value="Y_phosphatase3"/>
    <property type="match status" value="1"/>
</dbReference>
<evidence type="ECO:0000313" key="3">
    <source>
        <dbReference type="EMBL" id="OSY37110.1"/>
    </source>
</evidence>
<sequence length="246" mass="26087">MLSPTAGLLHFREVAGLPAADGRRVRRGLLFRSDTPQFLSDAGARHLVEVLGVRTVIDLRLPHELEREGRGPLGPLPHRHRHLPFEVGALVGDSSVGVMDPDDPMVSTYLTYVRASPEAVAGVVGELAAATGPALVHCSVGRDRTGVAIAVVLEALGVPREDVVAEYAADPAGARAGMERLRSMATYGAAVAAFPPEAYETDPVSMRRFLAAVDTEFGGVLGLLAAHGIGPAEVERLRERLLEQPT</sequence>
<dbReference type="EMBL" id="MIGB01000033">
    <property type="protein sequence ID" value="OSY37110.1"/>
    <property type="molecule type" value="Genomic_DNA"/>
</dbReference>
<dbReference type="EC" id="3.1.3.48" evidence="3"/>
<feature type="domain" description="Tyrosine specific protein phosphatases" evidence="2">
    <location>
        <begin position="107"/>
        <end position="164"/>
    </location>
</feature>
<evidence type="ECO:0000256" key="1">
    <source>
        <dbReference type="ARBA" id="ARBA00009580"/>
    </source>
</evidence>
<organism evidence="3 4">
    <name type="scientific">Pseudonocardia autotrophica</name>
    <name type="common">Amycolata autotrophica</name>
    <name type="synonym">Nocardia autotrophica</name>
    <dbReference type="NCBI Taxonomy" id="2074"/>
    <lineage>
        <taxon>Bacteria</taxon>
        <taxon>Bacillati</taxon>
        <taxon>Actinomycetota</taxon>
        <taxon>Actinomycetes</taxon>
        <taxon>Pseudonocardiales</taxon>
        <taxon>Pseudonocardiaceae</taxon>
        <taxon>Pseudonocardia</taxon>
    </lineage>
</organism>
<dbReference type="OrthoDB" id="1188001at2"/>
<dbReference type="RefSeq" id="WP_085915141.1">
    <property type="nucleotide sequence ID" value="NZ_AP018920.1"/>
</dbReference>
<dbReference type="InterPro" id="IPR016130">
    <property type="entry name" value="Tyr_Pase_AS"/>
</dbReference>
<comment type="similarity">
    <text evidence="1">Belongs to the protein-tyrosine phosphatase family.</text>
</comment>
<dbReference type="PANTHER" id="PTHR31126:SF1">
    <property type="entry name" value="TYROSINE SPECIFIC PROTEIN PHOSPHATASES DOMAIN-CONTAINING PROTEIN"/>
    <property type="match status" value="1"/>
</dbReference>
<dbReference type="STRING" id="2074.BG845_04993"/>
<dbReference type="PROSITE" id="PS50056">
    <property type="entry name" value="TYR_PHOSPHATASE_2"/>
    <property type="match status" value="1"/>
</dbReference>
<keyword evidence="4" id="KW-1185">Reference proteome</keyword>
<dbReference type="GO" id="GO:0004725">
    <property type="term" value="F:protein tyrosine phosphatase activity"/>
    <property type="evidence" value="ECO:0007669"/>
    <property type="project" value="UniProtKB-EC"/>
</dbReference>
<proteinExistence type="inferred from homology"/>